<dbReference type="RefSeq" id="XP_002430826.1">
    <property type="nucleotide sequence ID" value="XM_002430781.1"/>
</dbReference>
<dbReference type="InterPro" id="IPR007033">
    <property type="entry name" value="GORAB"/>
</dbReference>
<comment type="similarity">
    <text evidence="3">Belongs to the GORAB family.</text>
</comment>
<dbReference type="Proteomes" id="UP000009046">
    <property type="component" value="Unassembled WGS sequence"/>
</dbReference>
<evidence type="ECO:0000256" key="3">
    <source>
        <dbReference type="ARBA" id="ARBA00005599"/>
    </source>
</evidence>
<name>E0VXI2_PEDHC</name>
<feature type="region of interest" description="Disordered" evidence="9">
    <location>
        <begin position="277"/>
        <end position="311"/>
    </location>
</feature>
<dbReference type="eggNOG" id="ENOG502R60M">
    <property type="taxonomic scope" value="Eukaryota"/>
</dbReference>
<dbReference type="EMBL" id="AAZO01006073">
    <property type="status" value="NOT_ANNOTATED_CDS"/>
    <property type="molecule type" value="Genomic_DNA"/>
</dbReference>
<dbReference type="InParanoid" id="E0VXI2"/>
<protein>
    <recommendedName>
        <fullName evidence="4">RAB6-interacting golgin</fullName>
    </recommendedName>
</protein>
<dbReference type="EnsemblMetazoa" id="PHUM500940-RA">
    <property type="protein sequence ID" value="PHUM500940-PA"/>
    <property type="gene ID" value="PHUM500940"/>
</dbReference>
<dbReference type="VEuPathDB" id="VectorBase:PHUM500940"/>
<reference evidence="11" key="3">
    <citation type="submission" date="2021-02" db="UniProtKB">
        <authorList>
            <consortium name="EnsemblMetazoa"/>
        </authorList>
    </citation>
    <scope>IDENTIFICATION</scope>
    <source>
        <strain evidence="11">USDA</strain>
    </source>
</reference>
<dbReference type="Pfam" id="PF04949">
    <property type="entry name" value="Transcrip_act"/>
    <property type="match status" value="1"/>
</dbReference>
<evidence type="ECO:0000313" key="12">
    <source>
        <dbReference type="Proteomes" id="UP000009046"/>
    </source>
</evidence>
<evidence type="ECO:0000256" key="6">
    <source>
        <dbReference type="ARBA" id="ARBA00023034"/>
    </source>
</evidence>
<dbReference type="PANTHER" id="PTHR21470">
    <property type="entry name" value="RAB6-INTERACTING PROTEIN GORAB"/>
    <property type="match status" value="1"/>
</dbReference>
<evidence type="ECO:0000313" key="10">
    <source>
        <dbReference type="EMBL" id="EEB18088.1"/>
    </source>
</evidence>
<dbReference type="GO" id="GO:0005794">
    <property type="term" value="C:Golgi apparatus"/>
    <property type="evidence" value="ECO:0007669"/>
    <property type="project" value="UniProtKB-SubCell"/>
</dbReference>
<feature type="compositionally biased region" description="Polar residues" evidence="9">
    <location>
        <begin position="286"/>
        <end position="295"/>
    </location>
</feature>
<evidence type="ECO:0000256" key="2">
    <source>
        <dbReference type="ARBA" id="ARBA00004555"/>
    </source>
</evidence>
<dbReference type="CTD" id="8236348"/>
<dbReference type="HOGENOM" id="CLU_064636_1_0_1"/>
<keyword evidence="12" id="KW-1185">Reference proteome</keyword>
<keyword evidence="6" id="KW-0333">Golgi apparatus</keyword>
<evidence type="ECO:0000256" key="8">
    <source>
        <dbReference type="SAM" id="Coils"/>
    </source>
</evidence>
<proteinExistence type="inferred from homology"/>
<dbReference type="PANTHER" id="PTHR21470:SF2">
    <property type="entry name" value="RAB6-INTERACTING GOLGIN"/>
    <property type="match status" value="1"/>
</dbReference>
<dbReference type="AlphaFoldDB" id="E0VXI2"/>
<dbReference type="GeneID" id="8236348"/>
<gene>
    <name evidence="11" type="primary">8236348</name>
    <name evidence="10" type="ORF">Phum_PHUM500940</name>
</gene>
<evidence type="ECO:0000256" key="5">
    <source>
        <dbReference type="ARBA" id="ARBA00022490"/>
    </source>
</evidence>
<organism>
    <name type="scientific">Pediculus humanus subsp. corporis</name>
    <name type="common">Body louse</name>
    <dbReference type="NCBI Taxonomy" id="121224"/>
    <lineage>
        <taxon>Eukaryota</taxon>
        <taxon>Metazoa</taxon>
        <taxon>Ecdysozoa</taxon>
        <taxon>Arthropoda</taxon>
        <taxon>Hexapoda</taxon>
        <taxon>Insecta</taxon>
        <taxon>Pterygota</taxon>
        <taxon>Neoptera</taxon>
        <taxon>Paraneoptera</taxon>
        <taxon>Psocodea</taxon>
        <taxon>Troctomorpha</taxon>
        <taxon>Phthiraptera</taxon>
        <taxon>Anoplura</taxon>
        <taxon>Pediculidae</taxon>
        <taxon>Pediculus</taxon>
    </lineage>
</organism>
<evidence type="ECO:0000256" key="7">
    <source>
        <dbReference type="ARBA" id="ARBA00023054"/>
    </source>
</evidence>
<accession>E0VXI2</accession>
<dbReference type="OrthoDB" id="9909311at2759"/>
<evidence type="ECO:0000256" key="4">
    <source>
        <dbReference type="ARBA" id="ARBA00014130"/>
    </source>
</evidence>
<feature type="compositionally biased region" description="Basic and acidic residues" evidence="9">
    <location>
        <begin position="59"/>
        <end position="81"/>
    </location>
</feature>
<dbReference type="GO" id="GO:1905515">
    <property type="term" value="P:non-motile cilium assembly"/>
    <property type="evidence" value="ECO:0007669"/>
    <property type="project" value="TreeGrafter"/>
</dbReference>
<evidence type="ECO:0000313" key="11">
    <source>
        <dbReference type="EnsemblMetazoa" id="PHUM500940-PA"/>
    </source>
</evidence>
<dbReference type="EMBL" id="DS235832">
    <property type="protein sequence ID" value="EEB18088.1"/>
    <property type="molecule type" value="Genomic_DNA"/>
</dbReference>
<sequence length="311" mass="35726">MTLNIFFVVCHGGGKEKSSTSKKSLNRIKSGETQKHKINYESLKNVSNKENDDLLPESAKLHRESNEKKKTKETNDDDNKIINESNLSHTTNVPDKTSLPTANFQTSIGTNPICIKIVEGKAYELVDRKSTEMSKSDLEIFEARQKVLEEQNKKRKEMLAKIILDRKKQTTEEAKRLQHIQEELQKLDLLLSSDVGILRNKIEEASLDFAEAQKRYNKAEKEFLDSKQNLFVKLEKKELLTKLLCTIIEQNELRKAQKLSELMEKLEVKDNGKRIEQYEKIVPDDQSASTTNSNLEKGDDDDDDNKMIKPS</sequence>
<dbReference type="KEGG" id="phu:Phum_PHUM500940"/>
<comment type="subcellular location">
    <subcellularLocation>
        <location evidence="1">Cytoplasm</location>
    </subcellularLocation>
    <subcellularLocation>
        <location evidence="2">Golgi apparatus</location>
    </subcellularLocation>
</comment>
<feature type="region of interest" description="Disordered" evidence="9">
    <location>
        <begin position="13"/>
        <end position="98"/>
    </location>
</feature>
<keyword evidence="7 8" id="KW-0175">Coiled coil</keyword>
<keyword evidence="5" id="KW-0963">Cytoplasm</keyword>
<feature type="compositionally biased region" description="Basic and acidic residues" evidence="9">
    <location>
        <begin position="29"/>
        <end position="39"/>
    </location>
</feature>
<feature type="coiled-coil region" evidence="8">
    <location>
        <begin position="167"/>
        <end position="269"/>
    </location>
</feature>
<evidence type="ECO:0000256" key="9">
    <source>
        <dbReference type="SAM" id="MobiDB-lite"/>
    </source>
</evidence>
<feature type="compositionally biased region" description="Polar residues" evidence="9">
    <location>
        <begin position="82"/>
        <end position="98"/>
    </location>
</feature>
<evidence type="ECO:0000256" key="1">
    <source>
        <dbReference type="ARBA" id="ARBA00004496"/>
    </source>
</evidence>
<reference evidence="10" key="1">
    <citation type="submission" date="2007-04" db="EMBL/GenBank/DDBJ databases">
        <title>Annotation of Pediculus humanus corporis strain USDA.</title>
        <authorList>
            <person name="Kirkness E."/>
            <person name="Hannick L."/>
            <person name="Hass B."/>
            <person name="Bruggner R."/>
            <person name="Lawson D."/>
            <person name="Bidwell S."/>
            <person name="Joardar V."/>
            <person name="Caler E."/>
            <person name="Walenz B."/>
            <person name="Inman J."/>
            <person name="Schobel S."/>
            <person name="Galinsky K."/>
            <person name="Amedeo P."/>
            <person name="Strausberg R."/>
        </authorList>
    </citation>
    <scope>NUCLEOTIDE SEQUENCE</scope>
    <source>
        <strain evidence="10">USDA</strain>
    </source>
</reference>
<reference evidence="10" key="2">
    <citation type="submission" date="2007-04" db="EMBL/GenBank/DDBJ databases">
        <title>The genome of the human body louse.</title>
        <authorList>
            <consortium name="The Human Body Louse Genome Consortium"/>
            <person name="Kirkness E."/>
            <person name="Walenz B."/>
            <person name="Hass B."/>
            <person name="Bruggner R."/>
            <person name="Strausberg R."/>
        </authorList>
    </citation>
    <scope>NUCLEOTIDE SEQUENCE</scope>
    <source>
        <strain evidence="10">USDA</strain>
    </source>
</reference>